<dbReference type="EMBL" id="CP014323">
    <property type="protein sequence ID" value="AMJ98420.1"/>
    <property type="molecule type" value="Genomic_DNA"/>
</dbReference>
<keyword evidence="2 4" id="KW-0560">Oxidoreductase</keyword>
<sequence length="346" mass="38008">MNTSARKKAHDNLSDQQHKNIAFFSTRSYEHALFSELLETLNGASDKTINATFFEHPLNASTAASCSGFSDVVVFVNDDINRKTIEVLKHCGVKHIALRCAGFNNVDVDAAAKAGITVSRVPAYSPETVAEHTIALILTLNRKTHKAYNRVREGNFNLGGLMGFTLHGKTVGVIGTGKIGQAVIRILLGFGCHVLCFDPHPNSDVTAMGAHYVTLNELLEKSVIVTLHCPLNEQSHHIINAKRIDKMPQGVMLINTSRGGLVDDNAIIKGLKSKKIGYLGLDVYERESELFFNDHSQDIIQDDIFQRLTTFPNVLITGHQGFFTLEALEEIAKITVNNIMTGENAL</sequence>
<dbReference type="RefSeq" id="WP_061094988.1">
    <property type="nucleotide sequence ID" value="NZ_CP014323.1"/>
</dbReference>
<dbReference type="InterPro" id="IPR006140">
    <property type="entry name" value="D-isomer_DH_NAD-bd"/>
</dbReference>
<protein>
    <submittedName>
        <fullName evidence="7">Hydroxyacid dehydrogenase</fullName>
    </submittedName>
</protein>
<dbReference type="InterPro" id="IPR029753">
    <property type="entry name" value="D-isomer_DH_CS"/>
</dbReference>
<dbReference type="GO" id="GO:0008720">
    <property type="term" value="F:D-lactate dehydrogenase (NAD+) activity"/>
    <property type="evidence" value="ECO:0007669"/>
    <property type="project" value="TreeGrafter"/>
</dbReference>
<dbReference type="InterPro" id="IPR036291">
    <property type="entry name" value="NAD(P)-bd_dom_sf"/>
</dbReference>
<proteinExistence type="inferred from homology"/>
<dbReference type="AlphaFoldDB" id="A0A126Q056"/>
<dbReference type="InterPro" id="IPR006139">
    <property type="entry name" value="D-isomer_2_OHA_DH_cat_dom"/>
</dbReference>
<dbReference type="OrthoDB" id="9805416at2"/>
<evidence type="ECO:0000259" key="6">
    <source>
        <dbReference type="Pfam" id="PF02826"/>
    </source>
</evidence>
<dbReference type="PROSITE" id="PS00065">
    <property type="entry name" value="D_2_HYDROXYACID_DH_1"/>
    <property type="match status" value="1"/>
</dbReference>
<dbReference type="PANTHER" id="PTHR43026:SF1">
    <property type="entry name" value="2-HYDROXYACID DEHYDROGENASE HOMOLOG 1-RELATED"/>
    <property type="match status" value="1"/>
</dbReference>
<evidence type="ECO:0000256" key="4">
    <source>
        <dbReference type="RuleBase" id="RU003719"/>
    </source>
</evidence>
<organism evidence="7 8">
    <name type="scientific">Alteromonas macleodii</name>
    <name type="common">Pseudoalteromonas macleodii</name>
    <dbReference type="NCBI Taxonomy" id="28108"/>
    <lineage>
        <taxon>Bacteria</taxon>
        <taxon>Pseudomonadati</taxon>
        <taxon>Pseudomonadota</taxon>
        <taxon>Gammaproteobacteria</taxon>
        <taxon>Alteromonadales</taxon>
        <taxon>Alteromonadaceae</taxon>
        <taxon>Alteromonas/Salinimonas group</taxon>
        <taxon>Alteromonas</taxon>
    </lineage>
</organism>
<evidence type="ECO:0000313" key="8">
    <source>
        <dbReference type="Proteomes" id="UP000063991"/>
    </source>
</evidence>
<reference evidence="7 8" key="1">
    <citation type="submission" date="2015-12" db="EMBL/GenBank/DDBJ databases">
        <authorList>
            <person name="Shamseldin A."/>
            <person name="Moawad H."/>
            <person name="Abd El-Rahim W.M."/>
            <person name="Sadowsky M.J."/>
        </authorList>
    </citation>
    <scope>NUCLEOTIDE SEQUENCE [LARGE SCALE GENOMIC DNA]</scope>
    <source>
        <strain evidence="7 8">D7</strain>
    </source>
</reference>
<evidence type="ECO:0000313" key="7">
    <source>
        <dbReference type="EMBL" id="AMJ98420.1"/>
    </source>
</evidence>
<name>A0A126Q056_ALTMA</name>
<dbReference type="CDD" id="cd12183">
    <property type="entry name" value="LDH_like_2"/>
    <property type="match status" value="1"/>
</dbReference>
<dbReference type="SUPFAM" id="SSF51735">
    <property type="entry name" value="NAD(P)-binding Rossmann-fold domains"/>
    <property type="match status" value="1"/>
</dbReference>
<dbReference type="SUPFAM" id="SSF52283">
    <property type="entry name" value="Formate/glycerate dehydrogenase catalytic domain-like"/>
    <property type="match status" value="1"/>
</dbReference>
<dbReference type="PANTHER" id="PTHR43026">
    <property type="entry name" value="2-HYDROXYACID DEHYDROGENASE HOMOLOG 1-RELATED"/>
    <property type="match status" value="1"/>
</dbReference>
<evidence type="ECO:0000256" key="2">
    <source>
        <dbReference type="ARBA" id="ARBA00023002"/>
    </source>
</evidence>
<evidence type="ECO:0000256" key="3">
    <source>
        <dbReference type="ARBA" id="ARBA00023027"/>
    </source>
</evidence>
<evidence type="ECO:0000259" key="5">
    <source>
        <dbReference type="Pfam" id="PF00389"/>
    </source>
</evidence>
<evidence type="ECO:0000256" key="1">
    <source>
        <dbReference type="ARBA" id="ARBA00005854"/>
    </source>
</evidence>
<dbReference type="Proteomes" id="UP000063991">
    <property type="component" value="Chromosome"/>
</dbReference>
<comment type="similarity">
    <text evidence="1 4">Belongs to the D-isomer specific 2-hydroxyacid dehydrogenase family.</text>
</comment>
<dbReference type="InterPro" id="IPR058205">
    <property type="entry name" value="D-LDH-like"/>
</dbReference>
<dbReference type="Pfam" id="PF02826">
    <property type="entry name" value="2-Hacid_dh_C"/>
    <property type="match status" value="1"/>
</dbReference>
<dbReference type="Pfam" id="PF00389">
    <property type="entry name" value="2-Hacid_dh"/>
    <property type="match status" value="1"/>
</dbReference>
<dbReference type="GO" id="GO:0051287">
    <property type="term" value="F:NAD binding"/>
    <property type="evidence" value="ECO:0007669"/>
    <property type="project" value="InterPro"/>
</dbReference>
<gene>
    <name evidence="7" type="ORF">AVL55_09730</name>
</gene>
<keyword evidence="3" id="KW-0520">NAD</keyword>
<dbReference type="Gene3D" id="3.40.50.720">
    <property type="entry name" value="NAD(P)-binding Rossmann-like Domain"/>
    <property type="match status" value="2"/>
</dbReference>
<dbReference type="InterPro" id="IPR029752">
    <property type="entry name" value="D-isomer_DH_CS1"/>
</dbReference>
<dbReference type="PROSITE" id="PS00671">
    <property type="entry name" value="D_2_HYDROXYACID_DH_3"/>
    <property type="match status" value="1"/>
</dbReference>
<accession>A0A126Q056</accession>
<feature type="domain" description="D-isomer specific 2-hydroxyacid dehydrogenase catalytic" evidence="5">
    <location>
        <begin position="28"/>
        <end position="341"/>
    </location>
</feature>
<feature type="domain" description="D-isomer specific 2-hydroxyacid dehydrogenase NAD-binding" evidence="6">
    <location>
        <begin position="134"/>
        <end position="321"/>
    </location>
</feature>